<reference evidence="2" key="1">
    <citation type="submission" date="2011-02" db="EMBL/GenBank/DDBJ databases">
        <title>The complete genome of Planctomyces brasiliensis DSM 5305.</title>
        <authorList>
            <person name="Lucas S."/>
            <person name="Copeland A."/>
            <person name="Lapidus A."/>
            <person name="Bruce D."/>
            <person name="Goodwin L."/>
            <person name="Pitluck S."/>
            <person name="Kyrpides N."/>
            <person name="Mavromatis K."/>
            <person name="Pagani I."/>
            <person name="Ivanova N."/>
            <person name="Ovchinnikova G."/>
            <person name="Lu M."/>
            <person name="Detter J.C."/>
            <person name="Han C."/>
            <person name="Land M."/>
            <person name="Hauser L."/>
            <person name="Markowitz V."/>
            <person name="Cheng J.-F."/>
            <person name="Hugenholtz P."/>
            <person name="Woyke T."/>
            <person name="Wu D."/>
            <person name="Tindall B."/>
            <person name="Pomrenke H.G."/>
            <person name="Brambilla E."/>
            <person name="Klenk H.-P."/>
            <person name="Eisen J.A."/>
        </authorList>
    </citation>
    <scope>NUCLEOTIDE SEQUENCE [LARGE SCALE GENOMIC DNA]</scope>
    <source>
        <strain evidence="2">ATCC 49424 / DSM 5305 / JCM 21570 / NBRC 103401 / IFAM 1448</strain>
    </source>
</reference>
<dbReference type="AlphaFoldDB" id="F0SNL1"/>
<dbReference type="HOGENOM" id="CLU_1795046_0_0_0"/>
<dbReference type="EMBL" id="CP002546">
    <property type="protein sequence ID" value="ADY57845.1"/>
    <property type="molecule type" value="Genomic_DNA"/>
</dbReference>
<gene>
    <name evidence="1" type="ordered locus">Plabr_0216</name>
</gene>
<evidence type="ECO:0008006" key="3">
    <source>
        <dbReference type="Google" id="ProtNLM"/>
    </source>
</evidence>
<dbReference type="eggNOG" id="ENOG5032YEX">
    <property type="taxonomic scope" value="Bacteria"/>
</dbReference>
<organism evidence="1 2">
    <name type="scientific">Rubinisphaera brasiliensis (strain ATCC 49424 / DSM 5305 / JCM 21570 / IAM 15109 / NBRC 103401 / IFAM 1448)</name>
    <name type="common">Planctomyces brasiliensis</name>
    <dbReference type="NCBI Taxonomy" id="756272"/>
    <lineage>
        <taxon>Bacteria</taxon>
        <taxon>Pseudomonadati</taxon>
        <taxon>Planctomycetota</taxon>
        <taxon>Planctomycetia</taxon>
        <taxon>Planctomycetales</taxon>
        <taxon>Planctomycetaceae</taxon>
        <taxon>Rubinisphaera</taxon>
    </lineage>
</organism>
<dbReference type="OrthoDB" id="1495771at2"/>
<keyword evidence="2" id="KW-1185">Reference proteome</keyword>
<accession>F0SNL1</accession>
<evidence type="ECO:0000313" key="2">
    <source>
        <dbReference type="Proteomes" id="UP000006860"/>
    </source>
</evidence>
<proteinExistence type="predicted"/>
<protein>
    <recommendedName>
        <fullName evidence="3">Terminase small subunit</fullName>
    </recommendedName>
</protein>
<evidence type="ECO:0000313" key="1">
    <source>
        <dbReference type="EMBL" id="ADY57845.1"/>
    </source>
</evidence>
<sequence>MGYFDPETGRKLKITELQEKFLDAFGDLATVTHAAAKVGCSRQQHYEALKLNPDYKIAFDEAQSVAADNMEFFARMLAMKGWMEPIYHNGELVGQKPKYSAALIIFIMKGLMPDKYADRQKTEITGVDPVQVYLPANGRDDIQK</sequence>
<dbReference type="Proteomes" id="UP000006860">
    <property type="component" value="Chromosome"/>
</dbReference>
<dbReference type="STRING" id="756272.Plabr_0216"/>
<dbReference type="RefSeq" id="WP_013626589.1">
    <property type="nucleotide sequence ID" value="NC_015174.1"/>
</dbReference>
<name>F0SNL1_RUBBR</name>
<dbReference type="KEGG" id="pbs:Plabr_0216"/>